<accession>A0ABN8NF26</accession>
<gene>
    <name evidence="1" type="ORF">PLOB_00014987</name>
</gene>
<evidence type="ECO:0008006" key="3">
    <source>
        <dbReference type="Google" id="ProtNLM"/>
    </source>
</evidence>
<reference evidence="1 2" key="1">
    <citation type="submission" date="2022-05" db="EMBL/GenBank/DDBJ databases">
        <authorList>
            <consortium name="Genoscope - CEA"/>
            <person name="William W."/>
        </authorList>
    </citation>
    <scope>NUCLEOTIDE SEQUENCE [LARGE SCALE GENOMIC DNA]</scope>
</reference>
<sequence length="182" mass="20626">FISFETLGGGWTLVASISSSSNDHLLRAEVNCYNLTRCVEFINTSIPCRKLSDQDIHEIATQEGIYRTFRVDQVTDGYTAFYQIPGGVRQFNSECYTYSCPRIIVSHVYPYQWESNCRGVLNGYLIWTSGECHRVFDMHDNVECGGAAWLSSKYGTERVLYGFPFEGLSGMYANKTGLLFVK</sequence>
<feature type="non-terminal residue" evidence="1">
    <location>
        <position position="1"/>
    </location>
</feature>
<dbReference type="Proteomes" id="UP001159405">
    <property type="component" value="Unassembled WGS sequence"/>
</dbReference>
<comment type="caution">
    <text evidence="1">The sequence shown here is derived from an EMBL/GenBank/DDBJ whole genome shotgun (WGS) entry which is preliminary data.</text>
</comment>
<protein>
    <recommendedName>
        <fullName evidence="3">Fibrinogen C-terminal domain-containing protein</fullName>
    </recommendedName>
</protein>
<name>A0ABN8NF26_9CNID</name>
<keyword evidence="2" id="KW-1185">Reference proteome</keyword>
<dbReference type="EMBL" id="CALNXK010000019">
    <property type="protein sequence ID" value="CAH3106862.1"/>
    <property type="molecule type" value="Genomic_DNA"/>
</dbReference>
<proteinExistence type="predicted"/>
<evidence type="ECO:0000313" key="2">
    <source>
        <dbReference type="Proteomes" id="UP001159405"/>
    </source>
</evidence>
<evidence type="ECO:0000313" key="1">
    <source>
        <dbReference type="EMBL" id="CAH3106862.1"/>
    </source>
</evidence>
<organism evidence="1 2">
    <name type="scientific">Porites lobata</name>
    <dbReference type="NCBI Taxonomy" id="104759"/>
    <lineage>
        <taxon>Eukaryota</taxon>
        <taxon>Metazoa</taxon>
        <taxon>Cnidaria</taxon>
        <taxon>Anthozoa</taxon>
        <taxon>Hexacorallia</taxon>
        <taxon>Scleractinia</taxon>
        <taxon>Fungiina</taxon>
        <taxon>Poritidae</taxon>
        <taxon>Porites</taxon>
    </lineage>
</organism>